<keyword evidence="4" id="KW-1185">Reference proteome</keyword>
<dbReference type="AlphaFoldDB" id="A0A559J6G7"/>
<comment type="caution">
    <text evidence="3">The sequence shown here is derived from an EMBL/GenBank/DDBJ whole genome shotgun (WGS) entry which is preliminary data.</text>
</comment>
<organism evidence="3 4">
    <name type="scientific">Cohnella terricola</name>
    <dbReference type="NCBI Taxonomy" id="1289167"/>
    <lineage>
        <taxon>Bacteria</taxon>
        <taxon>Bacillati</taxon>
        <taxon>Bacillota</taxon>
        <taxon>Bacilli</taxon>
        <taxon>Bacillales</taxon>
        <taxon>Paenibacillaceae</taxon>
        <taxon>Cohnella</taxon>
    </lineage>
</organism>
<dbReference type="Gene3D" id="2.60.40.420">
    <property type="entry name" value="Cupredoxins - blue copper proteins"/>
    <property type="match status" value="1"/>
</dbReference>
<evidence type="ECO:0000256" key="1">
    <source>
        <dbReference type="SAM" id="Phobius"/>
    </source>
</evidence>
<dbReference type="EMBL" id="VNJJ01000022">
    <property type="protein sequence ID" value="TVX95474.1"/>
    <property type="molecule type" value="Genomic_DNA"/>
</dbReference>
<evidence type="ECO:0000259" key="2">
    <source>
        <dbReference type="Pfam" id="PF13473"/>
    </source>
</evidence>
<feature type="transmembrane region" description="Helical" evidence="1">
    <location>
        <begin position="12"/>
        <end position="31"/>
    </location>
</feature>
<dbReference type="Pfam" id="PF13473">
    <property type="entry name" value="Cupredoxin_1"/>
    <property type="match status" value="1"/>
</dbReference>
<sequence>MSKIVILNRKKIQLYAVIAAIVILAGAYIGWQQSRPAMAPAADGQEKQVLLLTTGEFTAKADNGKNLETYLFYPGTVVAKKNVPVELRITGINGQSHPFVIEGLNVSGKIHKGKTAVVRFTPKEAGIYTIVCQTHTDSKSGGPMVGYLVIQ</sequence>
<proteinExistence type="predicted"/>
<reference evidence="3 4" key="1">
    <citation type="submission" date="2019-07" db="EMBL/GenBank/DDBJ databases">
        <authorList>
            <person name="Kim J."/>
        </authorList>
    </citation>
    <scope>NUCLEOTIDE SEQUENCE [LARGE SCALE GENOMIC DNA]</scope>
    <source>
        <strain evidence="3 4">G13</strain>
    </source>
</reference>
<gene>
    <name evidence="3" type="ORF">FPZ45_23395</name>
</gene>
<evidence type="ECO:0000313" key="4">
    <source>
        <dbReference type="Proteomes" id="UP000316330"/>
    </source>
</evidence>
<keyword evidence="1" id="KW-1133">Transmembrane helix</keyword>
<keyword evidence="1" id="KW-0472">Membrane</keyword>
<dbReference type="SUPFAM" id="SSF49503">
    <property type="entry name" value="Cupredoxins"/>
    <property type="match status" value="1"/>
</dbReference>
<feature type="domain" description="EfeO-type cupredoxin-like" evidence="2">
    <location>
        <begin position="71"/>
        <end position="139"/>
    </location>
</feature>
<protein>
    <recommendedName>
        <fullName evidence="2">EfeO-type cupredoxin-like domain-containing protein</fullName>
    </recommendedName>
</protein>
<evidence type="ECO:0000313" key="3">
    <source>
        <dbReference type="EMBL" id="TVX95474.1"/>
    </source>
</evidence>
<dbReference type="Proteomes" id="UP000316330">
    <property type="component" value="Unassembled WGS sequence"/>
</dbReference>
<keyword evidence="1" id="KW-0812">Transmembrane</keyword>
<accession>A0A559J6G7</accession>
<dbReference type="InterPro" id="IPR008972">
    <property type="entry name" value="Cupredoxin"/>
</dbReference>
<dbReference type="OrthoDB" id="9773354at2"/>
<dbReference type="RefSeq" id="WP_144707065.1">
    <property type="nucleotide sequence ID" value="NZ_VNJJ01000022.1"/>
</dbReference>
<name>A0A559J6G7_9BACL</name>
<dbReference type="InterPro" id="IPR028096">
    <property type="entry name" value="EfeO_Cupredoxin"/>
</dbReference>